<accession>A0A4S4MPC3</accession>
<evidence type="ECO:0000256" key="7">
    <source>
        <dbReference type="SAM" id="MobiDB-lite"/>
    </source>
</evidence>
<feature type="domain" description="Helicase C-terminal" evidence="9">
    <location>
        <begin position="307"/>
        <end position="460"/>
    </location>
</feature>
<feature type="region of interest" description="Disordered" evidence="7">
    <location>
        <begin position="441"/>
        <end position="460"/>
    </location>
</feature>
<keyword evidence="4" id="KW-0347">Helicase</keyword>
<keyword evidence="3" id="KW-0378">Hydrolase</keyword>
<dbReference type="InterPro" id="IPR027417">
    <property type="entry name" value="P-loop_NTPase"/>
</dbReference>
<dbReference type="GO" id="GO:0003724">
    <property type="term" value="F:RNA helicase activity"/>
    <property type="evidence" value="ECO:0007669"/>
    <property type="project" value="UniProtKB-EC"/>
</dbReference>
<dbReference type="PROSITE" id="PS51192">
    <property type="entry name" value="HELICASE_ATP_BIND_1"/>
    <property type="match status" value="1"/>
</dbReference>
<dbReference type="Gene3D" id="3.40.50.300">
    <property type="entry name" value="P-loop containing nucleotide triphosphate hydrolases"/>
    <property type="match status" value="2"/>
</dbReference>
<evidence type="ECO:0000256" key="1">
    <source>
        <dbReference type="ARBA" id="ARBA00012552"/>
    </source>
</evidence>
<dbReference type="PANTHER" id="PTHR47960">
    <property type="entry name" value="DEAD-BOX ATP-DEPENDENT RNA HELICASE 50"/>
    <property type="match status" value="1"/>
</dbReference>
<dbReference type="EC" id="3.6.4.13" evidence="1"/>
<feature type="region of interest" description="Disordered" evidence="7">
    <location>
        <begin position="76"/>
        <end position="101"/>
    </location>
</feature>
<evidence type="ECO:0000313" key="11">
    <source>
        <dbReference type="Proteomes" id="UP000308730"/>
    </source>
</evidence>
<comment type="catalytic activity">
    <reaction evidence="6">
        <text>ATP + H2O = ADP + phosphate + H(+)</text>
        <dbReference type="Rhea" id="RHEA:13065"/>
        <dbReference type="ChEBI" id="CHEBI:15377"/>
        <dbReference type="ChEBI" id="CHEBI:15378"/>
        <dbReference type="ChEBI" id="CHEBI:30616"/>
        <dbReference type="ChEBI" id="CHEBI:43474"/>
        <dbReference type="ChEBI" id="CHEBI:456216"/>
        <dbReference type="EC" id="3.6.4.13"/>
    </reaction>
</comment>
<reference evidence="10 11" key="1">
    <citation type="submission" date="2019-02" db="EMBL/GenBank/DDBJ databases">
        <title>Genome sequencing of the rare red list fungi Antrodiella citrinella (Flaviporus citrinellus).</title>
        <authorList>
            <person name="Buettner E."/>
            <person name="Kellner H."/>
        </authorList>
    </citation>
    <scope>NUCLEOTIDE SEQUENCE [LARGE SCALE GENOMIC DNA]</scope>
    <source>
        <strain evidence="10 11">DSM 108506</strain>
    </source>
</reference>
<comment type="caution">
    <text evidence="10">The sequence shown here is derived from an EMBL/GenBank/DDBJ whole genome shotgun (WGS) entry which is preliminary data.</text>
</comment>
<dbReference type="InterPro" id="IPR014001">
    <property type="entry name" value="Helicase_ATP-bd"/>
</dbReference>
<dbReference type="GO" id="GO:0005524">
    <property type="term" value="F:ATP binding"/>
    <property type="evidence" value="ECO:0007669"/>
    <property type="project" value="UniProtKB-KW"/>
</dbReference>
<evidence type="ECO:0000256" key="5">
    <source>
        <dbReference type="ARBA" id="ARBA00022840"/>
    </source>
</evidence>
<sequence length="460" mass="50726">MLQDVKTAELRPPTQDAETALAAGADAAAPSPQRALNPRALVLAPTHELSRQLSGFAKSLLHNVKLRVLCASRANVPSSGPAARRNASASEMAGSFDGQDGDGEFLVSGKRIATDRDVDVLVGTPTKMLEMTRGRGWDWERRTKEREEREGKEEDVPRRQWTIGEPEAALANVEWVVIDEADVLLDPDFQESTRMLLADIAAARGHPVHFQPELNLSSTETTVPEEIPDYPFNLLLTTATIPASLATYLDAYHPSLTRLASPNLHRLPHTLKTEYEGWTGGRRNKDIERKIRRIWWEDAVAAAKPGDIVSAETIPAGSPQSKILIFCNKSIKVEDLGKYLTEMGVPNVALTSTSETRQRGNNHHLDGFLRVRDEAAPAEDPNQFHVLITTSLLSRGLDFSPSIKHVFIVDSPRNMVDFLHRAGRSGRAGEKGKVIVFGKEKGRGAGRDNDMKRRVKALAR</sequence>
<evidence type="ECO:0000256" key="2">
    <source>
        <dbReference type="ARBA" id="ARBA00022741"/>
    </source>
</evidence>
<dbReference type="CDD" id="cd18787">
    <property type="entry name" value="SF2_C_DEAD"/>
    <property type="match status" value="1"/>
</dbReference>
<feature type="compositionally biased region" description="Basic and acidic residues" evidence="7">
    <location>
        <begin position="441"/>
        <end position="452"/>
    </location>
</feature>
<evidence type="ECO:0000259" key="8">
    <source>
        <dbReference type="PROSITE" id="PS51192"/>
    </source>
</evidence>
<protein>
    <recommendedName>
        <fullName evidence="1">RNA helicase</fullName>
        <ecNumber evidence="1">3.6.4.13</ecNumber>
    </recommendedName>
</protein>
<evidence type="ECO:0000313" key="10">
    <source>
        <dbReference type="EMBL" id="THH27896.1"/>
    </source>
</evidence>
<dbReference type="Pfam" id="PF00270">
    <property type="entry name" value="DEAD"/>
    <property type="match status" value="1"/>
</dbReference>
<dbReference type="GO" id="GO:0016787">
    <property type="term" value="F:hydrolase activity"/>
    <property type="evidence" value="ECO:0007669"/>
    <property type="project" value="UniProtKB-KW"/>
</dbReference>
<dbReference type="SUPFAM" id="SSF52540">
    <property type="entry name" value="P-loop containing nucleoside triphosphate hydrolases"/>
    <property type="match status" value="1"/>
</dbReference>
<evidence type="ECO:0000256" key="4">
    <source>
        <dbReference type="ARBA" id="ARBA00022806"/>
    </source>
</evidence>
<dbReference type="OrthoDB" id="10256233at2759"/>
<dbReference type="EMBL" id="SGPM01000217">
    <property type="protein sequence ID" value="THH27896.1"/>
    <property type="molecule type" value="Genomic_DNA"/>
</dbReference>
<dbReference type="SMART" id="SM00490">
    <property type="entry name" value="HELICc"/>
    <property type="match status" value="1"/>
</dbReference>
<organism evidence="10 11">
    <name type="scientific">Antrodiella citrinella</name>
    <dbReference type="NCBI Taxonomy" id="2447956"/>
    <lineage>
        <taxon>Eukaryota</taxon>
        <taxon>Fungi</taxon>
        <taxon>Dikarya</taxon>
        <taxon>Basidiomycota</taxon>
        <taxon>Agaricomycotina</taxon>
        <taxon>Agaricomycetes</taxon>
        <taxon>Polyporales</taxon>
        <taxon>Steccherinaceae</taxon>
        <taxon>Antrodiella</taxon>
    </lineage>
</organism>
<evidence type="ECO:0000259" key="9">
    <source>
        <dbReference type="PROSITE" id="PS51194"/>
    </source>
</evidence>
<dbReference type="PROSITE" id="PS51194">
    <property type="entry name" value="HELICASE_CTER"/>
    <property type="match status" value="1"/>
</dbReference>
<keyword evidence="5" id="KW-0067">ATP-binding</keyword>
<evidence type="ECO:0000256" key="3">
    <source>
        <dbReference type="ARBA" id="ARBA00022801"/>
    </source>
</evidence>
<dbReference type="InterPro" id="IPR011545">
    <property type="entry name" value="DEAD/DEAH_box_helicase_dom"/>
</dbReference>
<dbReference type="AlphaFoldDB" id="A0A4S4MPC3"/>
<feature type="domain" description="Helicase ATP-binding" evidence="8">
    <location>
        <begin position="17"/>
        <end position="259"/>
    </location>
</feature>
<evidence type="ECO:0000256" key="6">
    <source>
        <dbReference type="ARBA" id="ARBA00047984"/>
    </source>
</evidence>
<dbReference type="InterPro" id="IPR001650">
    <property type="entry name" value="Helicase_C-like"/>
</dbReference>
<dbReference type="Proteomes" id="UP000308730">
    <property type="component" value="Unassembled WGS sequence"/>
</dbReference>
<name>A0A4S4MPC3_9APHY</name>
<gene>
    <name evidence="10" type="ORF">EUX98_g6296</name>
</gene>
<keyword evidence="2" id="KW-0547">Nucleotide-binding</keyword>
<keyword evidence="11" id="KW-1185">Reference proteome</keyword>
<dbReference type="GO" id="GO:0003676">
    <property type="term" value="F:nucleic acid binding"/>
    <property type="evidence" value="ECO:0007669"/>
    <property type="project" value="InterPro"/>
</dbReference>
<dbReference type="Pfam" id="PF00271">
    <property type="entry name" value="Helicase_C"/>
    <property type="match status" value="1"/>
</dbReference>
<proteinExistence type="predicted"/>